<organism evidence="2 3">
    <name type="scientific">Candidatus Sulfuritelmatomonas gaucii</name>
    <dbReference type="NCBI Taxonomy" id="2043161"/>
    <lineage>
        <taxon>Bacteria</taxon>
        <taxon>Pseudomonadati</taxon>
        <taxon>Acidobacteriota</taxon>
        <taxon>Terriglobia</taxon>
        <taxon>Terriglobales</taxon>
        <taxon>Acidobacteriaceae</taxon>
        <taxon>Candidatus Sulfuritelmatomonas</taxon>
    </lineage>
</organism>
<dbReference type="Gene3D" id="3.20.20.150">
    <property type="entry name" value="Divalent-metal-dependent TIM barrel enzymes"/>
    <property type="match status" value="1"/>
</dbReference>
<dbReference type="Pfam" id="PF01261">
    <property type="entry name" value="AP_endonuc_2"/>
    <property type="match status" value="1"/>
</dbReference>
<dbReference type="GO" id="GO:0016853">
    <property type="term" value="F:isomerase activity"/>
    <property type="evidence" value="ECO:0007669"/>
    <property type="project" value="UniProtKB-KW"/>
</dbReference>
<name>A0A2N9M0U0_9BACT</name>
<sequence>MSMNRREFVAALSMLATSVARAEGDKPANRKIKWALSEALWRYYRPAPFTDMLEVMQQTGFIGVRLAGFPHILSDYQMTPAQMLREVSKRNLDVVTISWNGALHDATQRQAVLDSARSAMKFLADFGANHLVVFSPSRNLPATQTPAAFRELCDRCNQIGELAGTMGFTAGLHNHMGQMVQNQDEVDRFMAMTDPKLFGLSPDTCHLNLAGCDVVGTLNRYKHRIRFLDYKDSKWTTPTKDWVQPNGKVFPKDSDSARFFNSSYDLGDGQVDFPACHRVLKSVDYRGWICVDLDTARLGPLADFHRCGAYIVRKLEPIYL</sequence>
<dbReference type="AlphaFoldDB" id="A0A2N9M0U0"/>
<reference evidence="3" key="1">
    <citation type="submission" date="2018-02" db="EMBL/GenBank/DDBJ databases">
        <authorList>
            <person name="Hausmann B."/>
        </authorList>
    </citation>
    <scope>NUCLEOTIDE SEQUENCE [LARGE SCALE GENOMIC DNA]</scope>
    <source>
        <strain evidence="3">Peat soil MAG SbA5</strain>
    </source>
</reference>
<proteinExistence type="predicted"/>
<keyword evidence="2" id="KW-0413">Isomerase</keyword>
<dbReference type="PANTHER" id="PTHR12110:SF41">
    <property type="entry name" value="INOSOSE DEHYDRATASE"/>
    <property type="match status" value="1"/>
</dbReference>
<dbReference type="InterPro" id="IPR050312">
    <property type="entry name" value="IolE/XylAMocC-like"/>
</dbReference>
<dbReference type="EMBL" id="OKRB01000130">
    <property type="protein sequence ID" value="SPE29096.1"/>
    <property type="molecule type" value="Genomic_DNA"/>
</dbReference>
<evidence type="ECO:0000313" key="2">
    <source>
        <dbReference type="EMBL" id="SPE29096.1"/>
    </source>
</evidence>
<dbReference type="SUPFAM" id="SSF51658">
    <property type="entry name" value="Xylose isomerase-like"/>
    <property type="match status" value="1"/>
</dbReference>
<accession>A0A2N9M0U0</accession>
<dbReference type="InterPro" id="IPR013022">
    <property type="entry name" value="Xyl_isomerase-like_TIM-brl"/>
</dbReference>
<evidence type="ECO:0000259" key="1">
    <source>
        <dbReference type="Pfam" id="PF01261"/>
    </source>
</evidence>
<dbReference type="Proteomes" id="UP000239735">
    <property type="component" value="Unassembled WGS sequence"/>
</dbReference>
<feature type="domain" description="Xylose isomerase-like TIM barrel" evidence="1">
    <location>
        <begin position="56"/>
        <end position="294"/>
    </location>
</feature>
<evidence type="ECO:0000313" key="3">
    <source>
        <dbReference type="Proteomes" id="UP000239735"/>
    </source>
</evidence>
<dbReference type="PANTHER" id="PTHR12110">
    <property type="entry name" value="HYDROXYPYRUVATE ISOMERASE"/>
    <property type="match status" value="1"/>
</dbReference>
<dbReference type="InterPro" id="IPR036237">
    <property type="entry name" value="Xyl_isomerase-like_sf"/>
</dbReference>
<protein>
    <submittedName>
        <fullName evidence="2">Xylose isomerase domain protein TIM barrel</fullName>
    </submittedName>
</protein>
<gene>
    <name evidence="2" type="ORF">SBA5_70162</name>
</gene>